<dbReference type="RefSeq" id="WP_005437066.1">
    <property type="nucleotide sequence ID" value="NZ_JH815521.1"/>
</dbReference>
<dbReference type="STRING" id="742823.HMPREF9465_02205"/>
<evidence type="ECO:0000313" key="4">
    <source>
        <dbReference type="Proteomes" id="UP000005835"/>
    </source>
</evidence>
<keyword evidence="4" id="KW-1185">Reference proteome</keyword>
<dbReference type="NCBIfam" id="TIGR02747">
    <property type="entry name" value="TraV"/>
    <property type="match status" value="1"/>
</dbReference>
<accession>K1JU85</accession>
<reference evidence="3 4" key="1">
    <citation type="submission" date="2012-05" db="EMBL/GenBank/DDBJ databases">
        <title>The Genome Sequence of Sutterella wadsworthensis 2_1_59BFAA.</title>
        <authorList>
            <consortium name="The Broad Institute Genome Sequencing Platform"/>
            <person name="Earl A."/>
            <person name="Ward D."/>
            <person name="Feldgarden M."/>
            <person name="Gevers D."/>
            <person name="Daigneault M."/>
            <person name="Strauss J."/>
            <person name="Allen-Vercoe E."/>
            <person name="Walker B."/>
            <person name="Young S.K."/>
            <person name="Zeng Q."/>
            <person name="Gargeya S."/>
            <person name="Fitzgerald M."/>
            <person name="Haas B."/>
            <person name="Abouelleil A."/>
            <person name="Alvarado L."/>
            <person name="Arachchi H.M."/>
            <person name="Berlin A.M."/>
            <person name="Chapman S.B."/>
            <person name="Goldberg J."/>
            <person name="Griggs A."/>
            <person name="Gujja S."/>
            <person name="Hansen M."/>
            <person name="Howarth C."/>
            <person name="Imamovic A."/>
            <person name="Larimer J."/>
            <person name="McCowen C."/>
            <person name="Montmayeur A."/>
            <person name="Murphy C."/>
            <person name="Neiman D."/>
            <person name="Pearson M."/>
            <person name="Priest M."/>
            <person name="Roberts A."/>
            <person name="Saif S."/>
            <person name="Shea T."/>
            <person name="Sisk P."/>
            <person name="Sykes S."/>
            <person name="Wortman J."/>
            <person name="Nusbaum C."/>
            <person name="Birren B."/>
        </authorList>
    </citation>
    <scope>NUCLEOTIDE SEQUENCE [LARGE SCALE GENOMIC DNA]</scope>
    <source>
        <strain evidence="3 4">2_1_59BFAA</strain>
    </source>
</reference>
<comment type="caution">
    <text evidence="3">The sequence shown here is derived from an EMBL/GenBank/DDBJ whole genome shotgun (WGS) entry which is preliminary data.</text>
</comment>
<sequence length="251" mass="27006">MIRNETARLLRRTAPALATLPLALALSGCGTLTGLNAENDFSCPMTPGVSCRSLSDTYEDSVRGRTPDRIERDKAIEAASKGLPEIEGTNGKAADETPAGPAVQTVKADAAQASVAAPAVRAPERRSSPKRLPEVIVTIWIAPWTDDEGDFHEGEMIHARAFDARWAAARRRAESADRGSAVVRLPFERRRSALKHAQTSVPRVRASESDVASSLGDGSRRFIEAQKAALKGTPYDPDVLAEKMKAPEENP</sequence>
<evidence type="ECO:0000256" key="1">
    <source>
        <dbReference type="SAM" id="MobiDB-lite"/>
    </source>
</evidence>
<evidence type="ECO:0000313" key="3">
    <source>
        <dbReference type="EMBL" id="EKB30198.1"/>
    </source>
</evidence>
<dbReference type="OrthoDB" id="5298305at2"/>
<gene>
    <name evidence="3" type="ORF">HMPREF9465_02205</name>
</gene>
<dbReference type="PROSITE" id="PS51257">
    <property type="entry name" value="PROKAR_LIPOPROTEIN"/>
    <property type="match status" value="1"/>
</dbReference>
<keyword evidence="2" id="KW-0732">Signal</keyword>
<protein>
    <submittedName>
        <fullName evidence="3">Type IV conjugative transfer system protein TraV</fullName>
    </submittedName>
</protein>
<feature type="chain" id="PRO_5003846557" evidence="2">
    <location>
        <begin position="19"/>
        <end position="251"/>
    </location>
</feature>
<feature type="signal peptide" evidence="2">
    <location>
        <begin position="1"/>
        <end position="18"/>
    </location>
</feature>
<dbReference type="AlphaFoldDB" id="K1JU85"/>
<dbReference type="PATRIC" id="fig|742823.3.peg.2215"/>
<dbReference type="eggNOG" id="ENOG5030YKT">
    <property type="taxonomic scope" value="Bacteria"/>
</dbReference>
<name>K1JU85_9BURK</name>
<dbReference type="HOGENOM" id="CLU_1106665_0_0_4"/>
<evidence type="ECO:0000256" key="2">
    <source>
        <dbReference type="SAM" id="SignalP"/>
    </source>
</evidence>
<dbReference type="EMBL" id="ADMG01000051">
    <property type="protein sequence ID" value="EKB30198.1"/>
    <property type="molecule type" value="Genomic_DNA"/>
</dbReference>
<dbReference type="InterPro" id="IPR014118">
    <property type="entry name" value="T4SS_TraV"/>
</dbReference>
<proteinExistence type="predicted"/>
<dbReference type="Proteomes" id="UP000005835">
    <property type="component" value="Unassembled WGS sequence"/>
</dbReference>
<organism evidence="3 4">
    <name type="scientific">Sutterella wadsworthensis 2_1_59BFAA</name>
    <dbReference type="NCBI Taxonomy" id="742823"/>
    <lineage>
        <taxon>Bacteria</taxon>
        <taxon>Pseudomonadati</taxon>
        <taxon>Pseudomonadota</taxon>
        <taxon>Betaproteobacteria</taxon>
        <taxon>Burkholderiales</taxon>
        <taxon>Sutterellaceae</taxon>
        <taxon>Sutterella</taxon>
    </lineage>
</organism>
<dbReference type="Pfam" id="PF09676">
    <property type="entry name" value="TraV"/>
    <property type="match status" value="1"/>
</dbReference>
<feature type="region of interest" description="Disordered" evidence="1">
    <location>
        <begin position="194"/>
        <end position="218"/>
    </location>
</feature>